<name>A0A918XDT8_9GAMM</name>
<dbReference type="CDD" id="cd01461">
    <property type="entry name" value="vWA_interalpha_trypsin_inhibitor"/>
    <property type="match status" value="1"/>
</dbReference>
<proteinExistence type="predicted"/>
<feature type="domain" description="VIT" evidence="4">
    <location>
        <begin position="39"/>
        <end position="167"/>
    </location>
</feature>
<dbReference type="Proteomes" id="UP000644693">
    <property type="component" value="Unassembled WGS sequence"/>
</dbReference>
<dbReference type="InterPro" id="IPR013694">
    <property type="entry name" value="VIT"/>
</dbReference>
<keyword evidence="2" id="KW-0732">Signal</keyword>
<evidence type="ECO:0000313" key="5">
    <source>
        <dbReference type="EMBL" id="GHD26692.1"/>
    </source>
</evidence>
<dbReference type="AlphaFoldDB" id="A0A918XDT8"/>
<evidence type="ECO:0000313" key="6">
    <source>
        <dbReference type="Proteomes" id="UP000644693"/>
    </source>
</evidence>
<dbReference type="Pfam" id="PF13768">
    <property type="entry name" value="VWA_3"/>
    <property type="match status" value="1"/>
</dbReference>
<feature type="chain" id="PRO_5037824149" evidence="2">
    <location>
        <begin position="29"/>
        <end position="712"/>
    </location>
</feature>
<dbReference type="PANTHER" id="PTHR45737">
    <property type="entry name" value="VON WILLEBRAND FACTOR A DOMAIN-CONTAINING PROTEIN 5A"/>
    <property type="match status" value="1"/>
</dbReference>
<dbReference type="PROSITE" id="PS51468">
    <property type="entry name" value="VIT"/>
    <property type="match status" value="1"/>
</dbReference>
<dbReference type="SMART" id="SM00327">
    <property type="entry name" value="VWA"/>
    <property type="match status" value="1"/>
</dbReference>
<dbReference type="Pfam" id="PF08487">
    <property type="entry name" value="VIT"/>
    <property type="match status" value="1"/>
</dbReference>
<reference evidence="5" key="1">
    <citation type="journal article" date="2014" name="Int. J. Syst. Evol. Microbiol.">
        <title>Complete genome sequence of Corynebacterium casei LMG S-19264T (=DSM 44701T), isolated from a smear-ripened cheese.</title>
        <authorList>
            <consortium name="US DOE Joint Genome Institute (JGI-PGF)"/>
            <person name="Walter F."/>
            <person name="Albersmeier A."/>
            <person name="Kalinowski J."/>
            <person name="Ruckert C."/>
        </authorList>
    </citation>
    <scope>NUCLEOTIDE SEQUENCE</scope>
    <source>
        <strain evidence="5">KCTC 23430</strain>
    </source>
</reference>
<keyword evidence="6" id="KW-1185">Reference proteome</keyword>
<dbReference type="InterPro" id="IPR002035">
    <property type="entry name" value="VWF_A"/>
</dbReference>
<evidence type="ECO:0000256" key="2">
    <source>
        <dbReference type="SAM" id="SignalP"/>
    </source>
</evidence>
<feature type="region of interest" description="Disordered" evidence="1">
    <location>
        <begin position="635"/>
        <end position="661"/>
    </location>
</feature>
<dbReference type="EMBL" id="BMYM01000001">
    <property type="protein sequence ID" value="GHD26692.1"/>
    <property type="molecule type" value="Genomic_DNA"/>
</dbReference>
<evidence type="ECO:0000256" key="1">
    <source>
        <dbReference type="SAM" id="MobiDB-lite"/>
    </source>
</evidence>
<comment type="caution">
    <text evidence="5">The sequence shown here is derived from an EMBL/GenBank/DDBJ whole genome shotgun (WGS) entry which is preliminary data.</text>
</comment>
<evidence type="ECO:0000259" key="4">
    <source>
        <dbReference type="PROSITE" id="PS51468"/>
    </source>
</evidence>
<dbReference type="InterPro" id="IPR036465">
    <property type="entry name" value="vWFA_dom_sf"/>
</dbReference>
<feature type="domain" description="VWFA" evidence="3">
    <location>
        <begin position="335"/>
        <end position="507"/>
    </location>
</feature>
<protein>
    <submittedName>
        <fullName evidence="5">Marine proteobacterial sortase target protein</fullName>
    </submittedName>
</protein>
<reference evidence="5" key="2">
    <citation type="submission" date="2020-09" db="EMBL/GenBank/DDBJ databases">
        <authorList>
            <person name="Sun Q."/>
            <person name="Kim S."/>
        </authorList>
    </citation>
    <scope>NUCLEOTIDE SEQUENCE</scope>
    <source>
        <strain evidence="5">KCTC 23430</strain>
    </source>
</reference>
<evidence type="ECO:0000259" key="3">
    <source>
        <dbReference type="PROSITE" id="PS50234"/>
    </source>
</evidence>
<accession>A0A918XDT8</accession>
<dbReference type="PANTHER" id="PTHR45737:SF6">
    <property type="entry name" value="VON WILLEBRAND FACTOR A DOMAIN-CONTAINING PROTEIN 5A"/>
    <property type="match status" value="1"/>
</dbReference>
<dbReference type="NCBIfam" id="TIGR03788">
    <property type="entry name" value="marine_srt_targ"/>
    <property type="match status" value="1"/>
</dbReference>
<organism evidence="5 6">
    <name type="scientific">Parahalioglobus pacificus</name>
    <dbReference type="NCBI Taxonomy" id="930806"/>
    <lineage>
        <taxon>Bacteria</taxon>
        <taxon>Pseudomonadati</taxon>
        <taxon>Pseudomonadota</taxon>
        <taxon>Gammaproteobacteria</taxon>
        <taxon>Cellvibrionales</taxon>
        <taxon>Halieaceae</taxon>
        <taxon>Parahalioglobus</taxon>
    </lineage>
</organism>
<feature type="signal peptide" evidence="2">
    <location>
        <begin position="1"/>
        <end position="28"/>
    </location>
</feature>
<dbReference type="PROSITE" id="PS50234">
    <property type="entry name" value="VWFA"/>
    <property type="match status" value="1"/>
</dbReference>
<dbReference type="Gene3D" id="3.40.50.410">
    <property type="entry name" value="von Willebrand factor, type A domain"/>
    <property type="match status" value="1"/>
</dbReference>
<gene>
    <name evidence="5" type="ORF">GCM10007053_03930</name>
</gene>
<dbReference type="InterPro" id="IPR022440">
    <property type="entry name" value="CHP03788"/>
</dbReference>
<dbReference type="SMART" id="SM00609">
    <property type="entry name" value="VIT"/>
    <property type="match status" value="1"/>
</dbReference>
<dbReference type="SUPFAM" id="SSF53300">
    <property type="entry name" value="vWA-like"/>
    <property type="match status" value="1"/>
</dbReference>
<sequence>MWYCFRLLPGAIVAGLLVLLLSASPARAVAPDHMPLQTGGLLLETAAGESHPAVMQSSNFDVSISGMVAVVTLTQHFANESSDWVEGVYSFPLPDEAAVRSMELIAGERRIVGRVRERQLAQQQYRQAREEGKRASLVEQQRPNLFTNRISNIAPGESVSVRLEYVQPVLYRQGEFSLRLPTTLTPRYMPGRVLEEGAGNSKREILSINDGSGWAQSTDQVPDAALISPFLHASQGSDTSPLNAMTLQVSLDMGLPLADFTSLYHEVAIARQQFTYQINLVDGRAEMDRDVLLSWRVASGSEPQAAWLSETRNGKHYGLLMIVPPETAPVPVPRELVFVIDTSGSMAGDSIRQAKSSLRRALRRLSSDDQLNVIAFDSRARRLYPQAMPASQQRIAQALSYVDRLEASGGTEMLAALQMALSDQSELHSDRLRQVVFVTDGAVGNEQTLFEAINQSLGQSRLFTVGIGSAPNSWFMRASAELGRGTHTHIGSAGEVAERMDALFDAMAAPVATDIDIQWPAEVDSAPARIPDLYHGDPVQVVARLPQPLAPGSAITLRGVTGGQAWERAVTVSASRDSHEGVASLWARRKIRELLDGRAQGADQASVKSSVLALALEHQLLSPYTSFVAVDETPVREPGSTLTSRPVPNTAPRGQAPQTYAWPSTATSAPLSIYLASVFLLSAILVWRLARDEVTPAADVCASRSRMAQTHV</sequence>